<feature type="compositionally biased region" description="Polar residues" evidence="5">
    <location>
        <begin position="703"/>
        <end position="714"/>
    </location>
</feature>
<proteinExistence type="predicted"/>
<accession>A0A6A5TU57</accession>
<protein>
    <recommendedName>
        <fullName evidence="6">PHD-type domain-containing protein</fullName>
    </recommendedName>
</protein>
<evidence type="ECO:0000256" key="3">
    <source>
        <dbReference type="ARBA" id="ARBA00022833"/>
    </source>
</evidence>
<feature type="region of interest" description="Disordered" evidence="5">
    <location>
        <begin position="491"/>
        <end position="522"/>
    </location>
</feature>
<dbReference type="EMBL" id="ML976992">
    <property type="protein sequence ID" value="KAF1956155.1"/>
    <property type="molecule type" value="Genomic_DNA"/>
</dbReference>
<feature type="compositionally biased region" description="Low complexity" evidence="5">
    <location>
        <begin position="693"/>
        <end position="702"/>
    </location>
</feature>
<keyword evidence="1" id="KW-0479">Metal-binding</keyword>
<feature type="compositionally biased region" description="Polar residues" evidence="5">
    <location>
        <begin position="505"/>
        <end position="521"/>
    </location>
</feature>
<dbReference type="Gene3D" id="3.30.40.10">
    <property type="entry name" value="Zinc/RING finger domain, C3HC4 (zinc finger)"/>
    <property type="match status" value="1"/>
</dbReference>
<feature type="compositionally biased region" description="Polar residues" evidence="5">
    <location>
        <begin position="621"/>
        <end position="661"/>
    </location>
</feature>
<feature type="compositionally biased region" description="Acidic residues" evidence="5">
    <location>
        <begin position="226"/>
        <end position="240"/>
    </location>
</feature>
<keyword evidence="8" id="KW-1185">Reference proteome</keyword>
<organism evidence="7 8">
    <name type="scientific">Byssothecium circinans</name>
    <dbReference type="NCBI Taxonomy" id="147558"/>
    <lineage>
        <taxon>Eukaryota</taxon>
        <taxon>Fungi</taxon>
        <taxon>Dikarya</taxon>
        <taxon>Ascomycota</taxon>
        <taxon>Pezizomycotina</taxon>
        <taxon>Dothideomycetes</taxon>
        <taxon>Pleosporomycetidae</taxon>
        <taxon>Pleosporales</taxon>
        <taxon>Massarineae</taxon>
        <taxon>Massarinaceae</taxon>
        <taxon>Byssothecium</taxon>
    </lineage>
</organism>
<feature type="domain" description="PHD-type" evidence="6">
    <location>
        <begin position="432"/>
        <end position="488"/>
    </location>
</feature>
<evidence type="ECO:0000313" key="7">
    <source>
        <dbReference type="EMBL" id="KAF1956155.1"/>
    </source>
</evidence>
<feature type="region of interest" description="Disordered" evidence="5">
    <location>
        <begin position="196"/>
        <end position="240"/>
    </location>
</feature>
<dbReference type="AlphaFoldDB" id="A0A6A5TU57"/>
<feature type="compositionally biased region" description="Pro residues" evidence="5">
    <location>
        <begin position="537"/>
        <end position="549"/>
    </location>
</feature>
<dbReference type="InterPro" id="IPR028938">
    <property type="entry name" value="Rsf1-like"/>
</dbReference>
<feature type="compositionally biased region" description="Basic and acidic residues" evidence="5">
    <location>
        <begin position="325"/>
        <end position="377"/>
    </location>
</feature>
<feature type="compositionally biased region" description="Polar residues" evidence="5">
    <location>
        <begin position="585"/>
        <end position="611"/>
    </location>
</feature>
<evidence type="ECO:0000256" key="5">
    <source>
        <dbReference type="SAM" id="MobiDB-lite"/>
    </source>
</evidence>
<evidence type="ECO:0000259" key="6">
    <source>
        <dbReference type="PROSITE" id="PS50016"/>
    </source>
</evidence>
<dbReference type="InterPro" id="IPR019786">
    <property type="entry name" value="Zinc_finger_PHD-type_CS"/>
</dbReference>
<dbReference type="PANTHER" id="PTHR14296">
    <property type="entry name" value="REMODELING AND SPACING FACTOR 1"/>
    <property type="match status" value="1"/>
</dbReference>
<keyword evidence="3" id="KW-0862">Zinc</keyword>
<dbReference type="PROSITE" id="PS50016">
    <property type="entry name" value="ZF_PHD_2"/>
    <property type="match status" value="1"/>
</dbReference>
<dbReference type="Proteomes" id="UP000800035">
    <property type="component" value="Unassembled WGS sequence"/>
</dbReference>
<gene>
    <name evidence="7" type="ORF">CC80DRAFT_70117</name>
</gene>
<dbReference type="SUPFAM" id="SSF57903">
    <property type="entry name" value="FYVE/PHD zinc finger"/>
    <property type="match status" value="1"/>
</dbReference>
<evidence type="ECO:0000256" key="4">
    <source>
        <dbReference type="PROSITE-ProRule" id="PRU00146"/>
    </source>
</evidence>
<dbReference type="SMART" id="SM00249">
    <property type="entry name" value="PHD"/>
    <property type="match status" value="1"/>
</dbReference>
<dbReference type="OrthoDB" id="303107at2759"/>
<dbReference type="Pfam" id="PF00628">
    <property type="entry name" value="PHD"/>
    <property type="match status" value="1"/>
</dbReference>
<reference evidence="7" key="1">
    <citation type="journal article" date="2020" name="Stud. Mycol.">
        <title>101 Dothideomycetes genomes: a test case for predicting lifestyles and emergence of pathogens.</title>
        <authorList>
            <person name="Haridas S."/>
            <person name="Albert R."/>
            <person name="Binder M."/>
            <person name="Bloem J."/>
            <person name="Labutti K."/>
            <person name="Salamov A."/>
            <person name="Andreopoulos B."/>
            <person name="Baker S."/>
            <person name="Barry K."/>
            <person name="Bills G."/>
            <person name="Bluhm B."/>
            <person name="Cannon C."/>
            <person name="Castanera R."/>
            <person name="Culley D."/>
            <person name="Daum C."/>
            <person name="Ezra D."/>
            <person name="Gonzalez J."/>
            <person name="Henrissat B."/>
            <person name="Kuo A."/>
            <person name="Liang C."/>
            <person name="Lipzen A."/>
            <person name="Lutzoni F."/>
            <person name="Magnuson J."/>
            <person name="Mondo S."/>
            <person name="Nolan M."/>
            <person name="Ohm R."/>
            <person name="Pangilinan J."/>
            <person name="Park H.-J."/>
            <person name="Ramirez L."/>
            <person name="Alfaro M."/>
            <person name="Sun H."/>
            <person name="Tritt A."/>
            <person name="Yoshinaga Y."/>
            <person name="Zwiers L.-H."/>
            <person name="Turgeon B."/>
            <person name="Goodwin S."/>
            <person name="Spatafora J."/>
            <person name="Crous P."/>
            <person name="Grigoriev I."/>
        </authorList>
    </citation>
    <scope>NUCLEOTIDE SEQUENCE</scope>
    <source>
        <strain evidence="7">CBS 675.92</strain>
    </source>
</reference>
<dbReference type="InterPro" id="IPR011011">
    <property type="entry name" value="Znf_FYVE_PHD"/>
</dbReference>
<feature type="region of interest" description="Disordered" evidence="5">
    <location>
        <begin position="316"/>
        <end position="377"/>
    </location>
</feature>
<dbReference type="PANTHER" id="PTHR14296:SF3">
    <property type="entry name" value="DIKAR, ISOFORM F"/>
    <property type="match status" value="1"/>
</dbReference>
<sequence>MGARKRTHAEAEQEAPADEAPSTLTPLQQLRNMWQFANLAQYIHMFKGALKISDDFGIAELETECLKPQPSEKLAEIGLALLKHISSHKGLTPEIFDEYARRQFVAKAPSRNPFGTDELPIKFDTFDVFTKIRTLQQLSVWTLNNPNSVRERLNATEAEQLDWRLTPFGKDSQQRLIYLFDDFRLYRQQNPFVFDKPPKAKAKPKRTAKSTRNNKKRRVSARVAEESADEEVAEVQEDEEVDNGLGGMKWECICVDYDDYQNYMGLIRRSKNVDEQELYASIEEQVLPELAKVAEEQARKEARRLKELETLQKLATAKRSSRISARQEKAKEQEQAEEAERKRLADLEMAKAEQQKIKEQEEAQESHRKTREQRIREREAAKILEEEKLRKLKEDEEKLASGEARGSERYLKAQMKKAASQLKKLKDEGSWMFDCEKCGLKGMNLNDGSHQIQCENCNEWQHSRCHNIPPDVAEGPDYVFLCTACKDKERSEREPKLPPLKLRLTSASPSSQRASGENGQHPTGFVRQLEAVRIPAPRPPIAQSPPRPTQPTLALMNGPSLSPRGQALGPPGIQRSEAAYGSPFSHGNGSSPPRPQSTAQGNGYPTSSPPRYQNAGPPTSPLSTHNTSFSRPNGSPFSSARPFQTTHNTQFSSFSRPVSTAGSGGPQHSPVKHSPAPSPRPANGVPNAYNFKSPHSSFPPSSVQASAFSPTKNSSPPPASHYMSSPAPAPINFAPSPSQMPAQVLPDPIPAPSKHDAARPVSSHETSEKMVLPPIKSLPPSTPYQNLSPPTKKASPTPDRPQFASVTGNGFGA</sequence>
<dbReference type="GO" id="GO:0008270">
    <property type="term" value="F:zinc ion binding"/>
    <property type="evidence" value="ECO:0007669"/>
    <property type="project" value="UniProtKB-KW"/>
</dbReference>
<feature type="compositionally biased region" description="Basic residues" evidence="5">
    <location>
        <begin position="199"/>
        <end position="220"/>
    </location>
</feature>
<evidence type="ECO:0000256" key="1">
    <source>
        <dbReference type="ARBA" id="ARBA00022723"/>
    </source>
</evidence>
<feature type="region of interest" description="Disordered" evidence="5">
    <location>
        <begin position="537"/>
        <end position="813"/>
    </location>
</feature>
<dbReference type="PROSITE" id="PS01359">
    <property type="entry name" value="ZF_PHD_1"/>
    <property type="match status" value="1"/>
</dbReference>
<feature type="compositionally biased region" description="Polar residues" evidence="5">
    <location>
        <begin position="804"/>
        <end position="813"/>
    </location>
</feature>
<name>A0A6A5TU57_9PLEO</name>
<dbReference type="GO" id="GO:0031213">
    <property type="term" value="C:RSF complex"/>
    <property type="evidence" value="ECO:0007669"/>
    <property type="project" value="InterPro"/>
</dbReference>
<dbReference type="GO" id="GO:0006355">
    <property type="term" value="P:regulation of DNA-templated transcription"/>
    <property type="evidence" value="ECO:0007669"/>
    <property type="project" value="InterPro"/>
</dbReference>
<feature type="region of interest" description="Disordered" evidence="5">
    <location>
        <begin position="1"/>
        <end position="23"/>
    </location>
</feature>
<dbReference type="InterPro" id="IPR013083">
    <property type="entry name" value="Znf_RING/FYVE/PHD"/>
</dbReference>
<dbReference type="InterPro" id="IPR019787">
    <property type="entry name" value="Znf_PHD-finger"/>
</dbReference>
<keyword evidence="2 4" id="KW-0863">Zinc-finger</keyword>
<dbReference type="InterPro" id="IPR001965">
    <property type="entry name" value="Znf_PHD"/>
</dbReference>
<evidence type="ECO:0000256" key="2">
    <source>
        <dbReference type="ARBA" id="ARBA00022771"/>
    </source>
</evidence>
<evidence type="ECO:0000313" key="8">
    <source>
        <dbReference type="Proteomes" id="UP000800035"/>
    </source>
</evidence>